<protein>
    <submittedName>
        <fullName evidence="2">Guanylyl and adenylyl cyclase family member</fullName>
    </submittedName>
</protein>
<evidence type="ECO:0000313" key="3">
    <source>
        <dbReference type="Proteomes" id="UP000485058"/>
    </source>
</evidence>
<reference evidence="2 3" key="1">
    <citation type="submission" date="2020-02" db="EMBL/GenBank/DDBJ databases">
        <title>Draft genome sequence of Haematococcus lacustris strain NIES-144.</title>
        <authorList>
            <person name="Morimoto D."/>
            <person name="Nakagawa S."/>
            <person name="Yoshida T."/>
            <person name="Sawayama S."/>
        </authorList>
    </citation>
    <scope>NUCLEOTIDE SEQUENCE [LARGE SCALE GENOMIC DNA]</scope>
    <source>
        <strain evidence="2 3">NIES-144</strain>
    </source>
</reference>
<comment type="caution">
    <text evidence="2">The sequence shown here is derived from an EMBL/GenBank/DDBJ whole genome shotgun (WGS) entry which is preliminary data.</text>
</comment>
<dbReference type="EMBL" id="BLLF01001445">
    <property type="protein sequence ID" value="GFH19342.1"/>
    <property type="molecule type" value="Genomic_DNA"/>
</dbReference>
<dbReference type="AlphaFoldDB" id="A0A699ZTN2"/>
<organism evidence="2 3">
    <name type="scientific">Haematococcus lacustris</name>
    <name type="common">Green alga</name>
    <name type="synonym">Haematococcus pluvialis</name>
    <dbReference type="NCBI Taxonomy" id="44745"/>
    <lineage>
        <taxon>Eukaryota</taxon>
        <taxon>Viridiplantae</taxon>
        <taxon>Chlorophyta</taxon>
        <taxon>core chlorophytes</taxon>
        <taxon>Chlorophyceae</taxon>
        <taxon>CS clade</taxon>
        <taxon>Chlamydomonadales</taxon>
        <taxon>Haematococcaceae</taxon>
        <taxon>Haematococcus</taxon>
    </lineage>
</organism>
<dbReference type="Proteomes" id="UP000485058">
    <property type="component" value="Unassembled WGS sequence"/>
</dbReference>
<name>A0A699ZTN2_HAELA</name>
<gene>
    <name evidence="2" type="ORF">HaLaN_16277</name>
</gene>
<keyword evidence="1" id="KW-0472">Membrane</keyword>
<keyword evidence="1" id="KW-1133">Transmembrane helix</keyword>
<dbReference type="Gene3D" id="3.30.70.1230">
    <property type="entry name" value="Nucleotide cyclase"/>
    <property type="match status" value="1"/>
</dbReference>
<evidence type="ECO:0000256" key="1">
    <source>
        <dbReference type="SAM" id="Phobius"/>
    </source>
</evidence>
<sequence>MVLLQELPWLPVQVPRSAGRPTDFAAAMDAMTASLRVVRDNLGAAAFREQLWGTTGFVPPAQPPQPAPPSPPPAGSPGLTTPVLVTVIAVPVAVCSLLVLLLAVIITHLRRNAKLQRSLLGHVLPPAAGDKATLVITDVQGSSKLWVRRLALDSSGYEWATEGDRQPSPSLPSCRVGWQRLSELYREVEAAMPAALTVLAGLRVRVGLHTGLAADEVLVQRRMGASSITYGGAALVLAKAVQGGQVTLSAATFVKLPVEELRAAGISVVHMGQHLVALGEGKGATALELYCACLNTPDHAHRLWALGPLRTLRQLQPGVLHAPYGTAAIAFMSVVGLSHLKAWNAELAKECVALYQAAAQRLLLHVSGPQLPAGYWVSSAEEEGMVLAAFPCSLQAQLEAADRLGLSAPGLQLSRPQQPPAM</sequence>
<accession>A0A699ZTN2</accession>
<keyword evidence="3" id="KW-1185">Reference proteome</keyword>
<dbReference type="SUPFAM" id="SSF55073">
    <property type="entry name" value="Nucleotide cyclase"/>
    <property type="match status" value="1"/>
</dbReference>
<feature type="transmembrane region" description="Helical" evidence="1">
    <location>
        <begin position="83"/>
        <end position="109"/>
    </location>
</feature>
<dbReference type="InterPro" id="IPR029787">
    <property type="entry name" value="Nucleotide_cyclase"/>
</dbReference>
<evidence type="ECO:0000313" key="2">
    <source>
        <dbReference type="EMBL" id="GFH19342.1"/>
    </source>
</evidence>
<proteinExistence type="predicted"/>
<keyword evidence="1" id="KW-0812">Transmembrane</keyword>